<reference evidence="10 11" key="2">
    <citation type="journal article" date="2011" name="Stand. Genomic Sci.">
        <title>Complete genome sequence of Paludibacter propionicigenes type strain (WB4).</title>
        <authorList>
            <person name="Gronow S."/>
            <person name="Munk C."/>
            <person name="Lapidus A."/>
            <person name="Nolan M."/>
            <person name="Lucas S."/>
            <person name="Hammon N."/>
            <person name="Deshpande S."/>
            <person name="Cheng J.F."/>
            <person name="Tapia R."/>
            <person name="Han C."/>
            <person name="Goodwin L."/>
            <person name="Pitluck S."/>
            <person name="Liolios K."/>
            <person name="Ivanova N."/>
            <person name="Mavromatis K."/>
            <person name="Mikhailova N."/>
            <person name="Pati A."/>
            <person name="Chen A."/>
            <person name="Palaniappan K."/>
            <person name="Land M."/>
            <person name="Hauser L."/>
            <person name="Chang Y.J."/>
            <person name="Jeffries C.D."/>
            <person name="Brambilla E."/>
            <person name="Rohde M."/>
            <person name="Goker M."/>
            <person name="Detter J.C."/>
            <person name="Woyke T."/>
            <person name="Bristow J."/>
            <person name="Eisen J.A."/>
            <person name="Markowitz V."/>
            <person name="Hugenholtz P."/>
            <person name="Kyrpides N.C."/>
            <person name="Klenk H.P."/>
        </authorList>
    </citation>
    <scope>NUCLEOTIDE SEQUENCE [LARGE SCALE GENOMIC DNA]</scope>
    <source>
        <strain evidence="11">DSM 17365 / JCM 13257 / WB4</strain>
    </source>
</reference>
<dbReference type="SUPFAM" id="SSF55874">
    <property type="entry name" value="ATPase domain of HSP90 chaperone/DNA topoisomerase II/histidine kinase"/>
    <property type="match status" value="1"/>
</dbReference>
<dbReference type="InterPro" id="IPR050736">
    <property type="entry name" value="Sensor_HK_Regulatory"/>
</dbReference>
<dbReference type="SUPFAM" id="SSF47384">
    <property type="entry name" value="Homodimeric domain of signal transducing histidine kinase"/>
    <property type="match status" value="1"/>
</dbReference>
<feature type="region of interest" description="Disordered" evidence="7">
    <location>
        <begin position="59"/>
        <end position="79"/>
    </location>
</feature>
<evidence type="ECO:0000256" key="2">
    <source>
        <dbReference type="ARBA" id="ARBA00012438"/>
    </source>
</evidence>
<dbReference type="KEGG" id="ppn:Palpr_2759"/>
<dbReference type="HOGENOM" id="CLU_026375_3_1_10"/>
<protein>
    <recommendedName>
        <fullName evidence="2">histidine kinase</fullName>
        <ecNumber evidence="2">2.7.13.3</ecNumber>
    </recommendedName>
</protein>
<evidence type="ECO:0000256" key="8">
    <source>
        <dbReference type="SAM" id="Phobius"/>
    </source>
</evidence>
<feature type="transmembrane region" description="Helical" evidence="8">
    <location>
        <begin position="193"/>
        <end position="213"/>
    </location>
</feature>
<dbReference type="PRINTS" id="PR00344">
    <property type="entry name" value="BCTRLSENSOR"/>
</dbReference>
<keyword evidence="5 10" id="KW-0418">Kinase</keyword>
<dbReference type="SMART" id="SM00387">
    <property type="entry name" value="HATPase_c"/>
    <property type="match status" value="1"/>
</dbReference>
<dbReference type="InterPro" id="IPR005467">
    <property type="entry name" value="His_kinase_dom"/>
</dbReference>
<dbReference type="FunFam" id="3.30.565.10:FF:000006">
    <property type="entry name" value="Sensor histidine kinase WalK"/>
    <property type="match status" value="1"/>
</dbReference>
<gene>
    <name evidence="10" type="ordered locus">Palpr_2759</name>
</gene>
<dbReference type="InterPro" id="IPR036097">
    <property type="entry name" value="HisK_dim/P_sf"/>
</dbReference>
<dbReference type="EC" id="2.7.13.3" evidence="2"/>
<dbReference type="EMBL" id="CP002345">
    <property type="protein sequence ID" value="ADQ80889.1"/>
    <property type="molecule type" value="Genomic_DNA"/>
</dbReference>
<dbReference type="eggNOG" id="COG2205">
    <property type="taxonomic scope" value="Bacteria"/>
</dbReference>
<evidence type="ECO:0000256" key="6">
    <source>
        <dbReference type="ARBA" id="ARBA00023012"/>
    </source>
</evidence>
<keyword evidence="8" id="KW-1133">Transmembrane helix</keyword>
<evidence type="ECO:0000256" key="3">
    <source>
        <dbReference type="ARBA" id="ARBA00022553"/>
    </source>
</evidence>
<dbReference type="CDD" id="cd00075">
    <property type="entry name" value="HATPase"/>
    <property type="match status" value="1"/>
</dbReference>
<keyword evidence="3" id="KW-0597">Phosphoprotein</keyword>
<evidence type="ECO:0000256" key="4">
    <source>
        <dbReference type="ARBA" id="ARBA00022679"/>
    </source>
</evidence>
<accession>E4T845</accession>
<dbReference type="Pfam" id="PF02518">
    <property type="entry name" value="HATPase_c"/>
    <property type="match status" value="1"/>
</dbReference>
<dbReference type="InterPro" id="IPR036890">
    <property type="entry name" value="HATPase_C_sf"/>
</dbReference>
<sequence>MKTRVIMYLSLLGIGLILSMQAYLVYTNYKQARSYLTHESDAVIDEAFRTELNQRNTFYKHQSGEDTLKTPPPRTKQNSTQYTMSEAKAYKDNLTLLTTLILNRFVSNTVPMNLHKLDSITGAILKAKNIESKYVVRIIDCKTGKVKEHSAQQPALSVFQIPSQIQDIDLDKKISLQLVLINPFAIIFKRMGILLASSVLVALFCFYGLWFLFRSQARQKMLMKVKNDFFGHTAHELKRPVAQLHLALEALSRPGIDENKAKKERYLAISKEATKDMSEKITMIMTLSMAEEGVFKLNYSDFNLVEEVRKLKEQFSAITEKDISIEIENTDADIQIKADKDHLRQCIANLIDNAIKYSGVSVNILIRINRMKDLLRLSVQDNGIGINPEKLSSVFEKYTRLNTASGSPSGFGIGLSYVKTVVEKHAGHIEVQSEPGKGSEFILSLPV</sequence>
<reference key="1">
    <citation type="submission" date="2010-11" db="EMBL/GenBank/DDBJ databases">
        <title>The complete genome of Paludibacter propionicigenes DSM 17365.</title>
        <authorList>
            <consortium name="US DOE Joint Genome Institute (JGI-PGF)"/>
            <person name="Lucas S."/>
            <person name="Copeland A."/>
            <person name="Lapidus A."/>
            <person name="Bruce D."/>
            <person name="Goodwin L."/>
            <person name="Pitluck S."/>
            <person name="Kyrpides N."/>
            <person name="Mavromatis K."/>
            <person name="Ivanova N."/>
            <person name="Munk A.C."/>
            <person name="Brettin T."/>
            <person name="Detter J.C."/>
            <person name="Han C."/>
            <person name="Tapia R."/>
            <person name="Land M."/>
            <person name="Hauser L."/>
            <person name="Markowitz V."/>
            <person name="Cheng J.-F."/>
            <person name="Hugenholtz P."/>
            <person name="Woyke T."/>
            <person name="Wu D."/>
            <person name="Gronow S."/>
            <person name="Wellnitz S."/>
            <person name="Brambilla E."/>
            <person name="Klenk H.-P."/>
            <person name="Eisen J.A."/>
        </authorList>
    </citation>
    <scope>NUCLEOTIDE SEQUENCE</scope>
    <source>
        <strain>WB4</strain>
    </source>
</reference>
<dbReference type="CDD" id="cd00082">
    <property type="entry name" value="HisKA"/>
    <property type="match status" value="1"/>
</dbReference>
<evidence type="ECO:0000256" key="7">
    <source>
        <dbReference type="SAM" id="MobiDB-lite"/>
    </source>
</evidence>
<dbReference type="InterPro" id="IPR003594">
    <property type="entry name" value="HATPase_dom"/>
</dbReference>
<dbReference type="PROSITE" id="PS50109">
    <property type="entry name" value="HIS_KIN"/>
    <property type="match status" value="1"/>
</dbReference>
<comment type="catalytic activity">
    <reaction evidence="1">
        <text>ATP + protein L-histidine = ADP + protein N-phospho-L-histidine.</text>
        <dbReference type="EC" id="2.7.13.3"/>
    </reaction>
</comment>
<keyword evidence="6" id="KW-0902">Two-component regulatory system</keyword>
<keyword evidence="8" id="KW-0472">Membrane</keyword>
<dbReference type="PANTHER" id="PTHR43711">
    <property type="entry name" value="TWO-COMPONENT HISTIDINE KINASE"/>
    <property type="match status" value="1"/>
</dbReference>
<dbReference type="STRING" id="694427.Palpr_2759"/>
<keyword evidence="11" id="KW-1185">Reference proteome</keyword>
<evidence type="ECO:0000313" key="11">
    <source>
        <dbReference type="Proteomes" id="UP000008718"/>
    </source>
</evidence>
<evidence type="ECO:0000313" key="10">
    <source>
        <dbReference type="EMBL" id="ADQ80889.1"/>
    </source>
</evidence>
<evidence type="ECO:0000256" key="5">
    <source>
        <dbReference type="ARBA" id="ARBA00022777"/>
    </source>
</evidence>
<dbReference type="Gene3D" id="1.10.287.130">
    <property type="match status" value="1"/>
</dbReference>
<dbReference type="AlphaFoldDB" id="E4T845"/>
<dbReference type="Gene3D" id="3.30.565.10">
    <property type="entry name" value="Histidine kinase-like ATPase, C-terminal domain"/>
    <property type="match status" value="1"/>
</dbReference>
<dbReference type="PANTHER" id="PTHR43711:SF26">
    <property type="entry name" value="SENSOR HISTIDINE KINASE RCSC"/>
    <property type="match status" value="1"/>
</dbReference>
<feature type="transmembrane region" description="Helical" evidence="8">
    <location>
        <begin position="6"/>
        <end position="26"/>
    </location>
</feature>
<dbReference type="RefSeq" id="WP_013446258.1">
    <property type="nucleotide sequence ID" value="NC_014734.1"/>
</dbReference>
<evidence type="ECO:0000256" key="1">
    <source>
        <dbReference type="ARBA" id="ARBA00000085"/>
    </source>
</evidence>
<dbReference type="SMART" id="SM00388">
    <property type="entry name" value="HisKA"/>
    <property type="match status" value="1"/>
</dbReference>
<dbReference type="Pfam" id="PF00512">
    <property type="entry name" value="HisKA"/>
    <property type="match status" value="1"/>
</dbReference>
<organism evidence="10 11">
    <name type="scientific">Paludibacter propionicigenes (strain DSM 17365 / JCM 13257 / WB4)</name>
    <dbReference type="NCBI Taxonomy" id="694427"/>
    <lineage>
        <taxon>Bacteria</taxon>
        <taxon>Pseudomonadati</taxon>
        <taxon>Bacteroidota</taxon>
        <taxon>Bacteroidia</taxon>
        <taxon>Bacteroidales</taxon>
        <taxon>Paludibacteraceae</taxon>
        <taxon>Paludibacter</taxon>
    </lineage>
</organism>
<proteinExistence type="predicted"/>
<dbReference type="InterPro" id="IPR003661">
    <property type="entry name" value="HisK_dim/P_dom"/>
</dbReference>
<dbReference type="InterPro" id="IPR004358">
    <property type="entry name" value="Sig_transdc_His_kin-like_C"/>
</dbReference>
<name>E4T845_PALPW</name>
<dbReference type="Proteomes" id="UP000008718">
    <property type="component" value="Chromosome"/>
</dbReference>
<feature type="domain" description="Histidine kinase" evidence="9">
    <location>
        <begin position="232"/>
        <end position="447"/>
    </location>
</feature>
<evidence type="ECO:0000259" key="9">
    <source>
        <dbReference type="PROSITE" id="PS50109"/>
    </source>
</evidence>
<dbReference type="GO" id="GO:0000155">
    <property type="term" value="F:phosphorelay sensor kinase activity"/>
    <property type="evidence" value="ECO:0007669"/>
    <property type="project" value="InterPro"/>
</dbReference>
<dbReference type="OrthoDB" id="9808898at2"/>
<keyword evidence="4" id="KW-0808">Transferase</keyword>
<keyword evidence="8" id="KW-0812">Transmembrane</keyword>